<dbReference type="STRING" id="1512.GCA_900049235_04189"/>
<dbReference type="eggNOG" id="COG4866">
    <property type="taxonomic scope" value="Bacteria"/>
</dbReference>
<keyword evidence="3" id="KW-1185">Reference proteome</keyword>
<dbReference type="InterPro" id="IPR016181">
    <property type="entry name" value="Acyl_CoA_acyltransferase"/>
</dbReference>
<proteinExistence type="predicted"/>
<feature type="domain" description="Phosphatidylglycerol lysyltransferase C-terminal" evidence="1">
    <location>
        <begin position="24"/>
        <end position="293"/>
    </location>
</feature>
<gene>
    <name evidence="2" type="ORF">HMPREF9474_03878</name>
</gene>
<dbReference type="Proteomes" id="UP000002970">
    <property type="component" value="Unassembled WGS sequence"/>
</dbReference>
<evidence type="ECO:0000313" key="2">
    <source>
        <dbReference type="EMBL" id="EGA92202.1"/>
    </source>
</evidence>
<dbReference type="EMBL" id="ADLQ01000084">
    <property type="protein sequence ID" value="EGA92202.1"/>
    <property type="molecule type" value="Genomic_DNA"/>
</dbReference>
<dbReference type="AlphaFoldDB" id="E7GSI3"/>
<dbReference type="HOGENOM" id="CLU_058411_1_0_9"/>
<organism evidence="2 3">
    <name type="scientific">Clostridium symbiosum (strain WAL-14163)</name>
    <dbReference type="NCBI Taxonomy" id="742740"/>
    <lineage>
        <taxon>Bacteria</taxon>
        <taxon>Bacillati</taxon>
        <taxon>Bacillota</taxon>
        <taxon>Clostridia</taxon>
        <taxon>Lachnospirales</taxon>
        <taxon>Lachnospiraceae</taxon>
        <taxon>Otoolea</taxon>
    </lineage>
</organism>
<comment type="caution">
    <text evidence="2">The sequence shown here is derived from an EMBL/GenBank/DDBJ whole genome shotgun (WGS) entry which is preliminary data.</text>
</comment>
<evidence type="ECO:0000259" key="1">
    <source>
        <dbReference type="Pfam" id="PF09924"/>
    </source>
</evidence>
<dbReference type="RefSeq" id="WP_003503810.1">
    <property type="nucleotide sequence ID" value="NZ_GL834317.1"/>
</dbReference>
<reference evidence="2 3" key="1">
    <citation type="submission" date="2010-12" db="EMBL/GenBank/DDBJ databases">
        <title>The Genome Sequence of Clostridium symbiosum strain WAL-14163.</title>
        <authorList>
            <person name="Earl A."/>
            <person name="Ward D."/>
            <person name="Feldgarden M."/>
            <person name="Gevers D."/>
            <person name="Finegold S.M."/>
            <person name="Summanen P.H."/>
            <person name="Molitoris D.R."/>
            <person name="Vaisanen M.L."/>
            <person name="Daigneault M."/>
            <person name="Young S.K."/>
            <person name="Zeng Q."/>
            <person name="Gargeya S."/>
            <person name="Fitzgerald M."/>
            <person name="Haas B."/>
            <person name="Abouelleil A."/>
            <person name="Alvarado L."/>
            <person name="Arachchi H.M."/>
            <person name="Berlin A."/>
            <person name="Brown A."/>
            <person name="Chapman S.B."/>
            <person name="Chen Z."/>
            <person name="Dunbar C."/>
            <person name="Freedman E."/>
            <person name="Gearin G."/>
            <person name="Gellesch M."/>
            <person name="Goldberg J."/>
            <person name="Griggs A."/>
            <person name="Gujja S."/>
            <person name="Heilman E."/>
            <person name="Heiman D."/>
            <person name="Howarth C."/>
            <person name="Larson L."/>
            <person name="Lui A."/>
            <person name="MacDonald P.J.P."/>
            <person name="Mehta T."/>
            <person name="Montmayeur A."/>
            <person name="Murphy C."/>
            <person name="Neiman D."/>
            <person name="Pearson M."/>
            <person name="Priest M."/>
            <person name="Roberts A."/>
            <person name="Saif S."/>
            <person name="Shea T."/>
            <person name="Shenoy N."/>
            <person name="Sisk P."/>
            <person name="Stolte C."/>
            <person name="Sykes S."/>
            <person name="White J."/>
            <person name="Yandava C."/>
            <person name="Nusbaum C."/>
            <person name="Birren B."/>
        </authorList>
    </citation>
    <scope>NUCLEOTIDE SEQUENCE [LARGE SCALE GENOMIC DNA]</scope>
    <source>
        <strain evidence="2 3">WAL-14163</strain>
    </source>
</reference>
<dbReference type="PIRSF" id="PIRSF018688">
    <property type="entry name" value="UCP018688"/>
    <property type="match status" value="1"/>
</dbReference>
<protein>
    <recommendedName>
        <fullName evidence="1">Phosphatidylglycerol lysyltransferase C-terminal domain-containing protein</fullName>
    </recommendedName>
</protein>
<dbReference type="Gene3D" id="3.40.630.30">
    <property type="match status" value="2"/>
</dbReference>
<dbReference type="InterPro" id="IPR016732">
    <property type="entry name" value="UCP018688"/>
</dbReference>
<dbReference type="PANTHER" id="PTHR41373">
    <property type="entry name" value="DUF2156 DOMAIN-CONTAINING PROTEIN"/>
    <property type="match status" value="1"/>
</dbReference>
<evidence type="ECO:0000313" key="3">
    <source>
        <dbReference type="Proteomes" id="UP000002970"/>
    </source>
</evidence>
<sequence length="303" mass="36294">MPDFKMLTLDDGPIIKKYKEDMKISDMEFTQLYAWQENFHNRYKIIDGYFCALYQRDDGSCSCYAPLGTYEKDRYNSALMKLKKELEEHGLPFRFDFVPEDWLIRFAVLPGYKAYMDCNENFSDYIYDAEDFLCLKGNANEHKRYLVNYFKQHYNYEYRCLNEENRDDAYKVMENWCREKDCQDCYWGCEKRSVFKILEAWQAFDCKGAVVYVDGAAKAFMIGEQISHDMVVSHFQKADKHVKGLYAYLSNEFYTREYPGIKYINLQEDMGIPALRDSKMSYRPCHMLHKYTVTLRRKKRDSI</sequence>
<dbReference type="SUPFAM" id="SSF55729">
    <property type="entry name" value="Acyl-CoA N-acyltransferases (Nat)"/>
    <property type="match status" value="2"/>
</dbReference>
<dbReference type="InterPro" id="IPR024320">
    <property type="entry name" value="LPG_synthase_C"/>
</dbReference>
<accession>E7GSI3</accession>
<dbReference type="Pfam" id="PF09924">
    <property type="entry name" value="LPG_synthase_C"/>
    <property type="match status" value="1"/>
</dbReference>
<name>E7GSI3_CLOS6</name>
<dbReference type="PANTHER" id="PTHR41373:SF1">
    <property type="entry name" value="PHOSPHATIDYLGLYCEROL LYSYLTRANSFERASE C-TERMINAL DOMAIN-CONTAINING PROTEIN"/>
    <property type="match status" value="1"/>
</dbReference>